<keyword evidence="4 5" id="KW-0143">Chaperone</keyword>
<dbReference type="GO" id="GO:0005737">
    <property type="term" value="C:cytoplasm"/>
    <property type="evidence" value="ECO:0007669"/>
    <property type="project" value="UniProtKB-SubCell"/>
</dbReference>
<accession>A0A1Y5F3P9</accession>
<dbReference type="HAMAP" id="MF_00014">
    <property type="entry name" value="Ribosome_mat_RimM"/>
    <property type="match status" value="1"/>
</dbReference>
<dbReference type="InterPro" id="IPR036976">
    <property type="entry name" value="RimM_N_sf"/>
</dbReference>
<evidence type="ECO:0000256" key="2">
    <source>
        <dbReference type="ARBA" id="ARBA00022517"/>
    </source>
</evidence>
<dbReference type="GO" id="GO:0043022">
    <property type="term" value="F:ribosome binding"/>
    <property type="evidence" value="ECO:0007669"/>
    <property type="project" value="InterPro"/>
</dbReference>
<keyword evidence="2 5" id="KW-0690">Ribosome biogenesis</keyword>
<dbReference type="Pfam" id="PF24986">
    <property type="entry name" value="PRC_RimM"/>
    <property type="match status" value="1"/>
</dbReference>
<evidence type="ECO:0000259" key="7">
    <source>
        <dbReference type="Pfam" id="PF24986"/>
    </source>
</evidence>
<organism evidence="8 9">
    <name type="scientific">Halobacteriovorax marinus</name>
    <dbReference type="NCBI Taxonomy" id="97084"/>
    <lineage>
        <taxon>Bacteria</taxon>
        <taxon>Pseudomonadati</taxon>
        <taxon>Bdellovibrionota</taxon>
        <taxon>Bacteriovoracia</taxon>
        <taxon>Bacteriovoracales</taxon>
        <taxon>Halobacteriovoraceae</taxon>
        <taxon>Halobacteriovorax</taxon>
    </lineage>
</organism>
<dbReference type="PANTHER" id="PTHR33692">
    <property type="entry name" value="RIBOSOME MATURATION FACTOR RIMM"/>
    <property type="match status" value="1"/>
</dbReference>
<dbReference type="AlphaFoldDB" id="A0A1Y5F3P9"/>
<feature type="domain" description="Ribosome maturation factor RimM PRC barrel" evidence="7">
    <location>
        <begin position="108"/>
        <end position="174"/>
    </location>
</feature>
<feature type="domain" description="RimM N-terminal" evidence="6">
    <location>
        <begin position="9"/>
        <end position="95"/>
    </location>
</feature>
<dbReference type="InterPro" id="IPR002676">
    <property type="entry name" value="RimM_N"/>
</dbReference>
<protein>
    <recommendedName>
        <fullName evidence="5">Ribosome maturation factor RimM</fullName>
    </recommendedName>
</protein>
<gene>
    <name evidence="5" type="primary">rimM</name>
    <name evidence="8" type="ORF">A9Q84_17405</name>
</gene>
<name>A0A1Y5F3P9_9BACT</name>
<evidence type="ECO:0000256" key="5">
    <source>
        <dbReference type="HAMAP-Rule" id="MF_00014"/>
    </source>
</evidence>
<comment type="caution">
    <text evidence="8">The sequence shown here is derived from an EMBL/GenBank/DDBJ whole genome shotgun (WGS) entry which is preliminary data.</text>
</comment>
<comment type="function">
    <text evidence="5">An accessory protein needed during the final step in the assembly of 30S ribosomal subunit, possibly for assembly of the head region. Essential for efficient processing of 16S rRNA. May be needed both before and after RbfA during the maturation of 16S rRNA. It has affinity for free ribosomal 30S subunits but not for 70S ribosomes.</text>
</comment>
<dbReference type="EMBL" id="MAAO01000010">
    <property type="protein sequence ID" value="OUR94884.1"/>
    <property type="molecule type" value="Genomic_DNA"/>
</dbReference>
<proteinExistence type="inferred from homology"/>
<dbReference type="InterPro" id="IPR009000">
    <property type="entry name" value="Transl_B-barrel_sf"/>
</dbReference>
<comment type="subunit">
    <text evidence="5">Binds ribosomal protein uS19.</text>
</comment>
<dbReference type="SUPFAM" id="SSF50447">
    <property type="entry name" value="Translation proteins"/>
    <property type="match status" value="1"/>
</dbReference>
<dbReference type="SUPFAM" id="SSF50346">
    <property type="entry name" value="PRC-barrel domain"/>
    <property type="match status" value="1"/>
</dbReference>
<dbReference type="PANTHER" id="PTHR33692:SF1">
    <property type="entry name" value="RIBOSOME MATURATION FACTOR RIMM"/>
    <property type="match status" value="1"/>
</dbReference>
<dbReference type="Pfam" id="PF01782">
    <property type="entry name" value="RimM"/>
    <property type="match status" value="1"/>
</dbReference>
<dbReference type="NCBIfam" id="TIGR02273">
    <property type="entry name" value="16S_RimM"/>
    <property type="match status" value="1"/>
</dbReference>
<evidence type="ECO:0000313" key="8">
    <source>
        <dbReference type="EMBL" id="OUR94884.1"/>
    </source>
</evidence>
<dbReference type="InterPro" id="IPR011033">
    <property type="entry name" value="PRC_barrel-like_sf"/>
</dbReference>
<dbReference type="GO" id="GO:0006364">
    <property type="term" value="P:rRNA processing"/>
    <property type="evidence" value="ECO:0007669"/>
    <property type="project" value="UniProtKB-UniRule"/>
</dbReference>
<evidence type="ECO:0000256" key="4">
    <source>
        <dbReference type="ARBA" id="ARBA00023186"/>
    </source>
</evidence>
<dbReference type="Gene3D" id="2.40.30.60">
    <property type="entry name" value="RimM"/>
    <property type="match status" value="1"/>
</dbReference>
<comment type="subcellular location">
    <subcellularLocation>
        <location evidence="5">Cytoplasm</location>
    </subcellularLocation>
</comment>
<evidence type="ECO:0000256" key="3">
    <source>
        <dbReference type="ARBA" id="ARBA00022552"/>
    </source>
</evidence>
<dbReference type="Proteomes" id="UP000196531">
    <property type="component" value="Unassembled WGS sequence"/>
</dbReference>
<evidence type="ECO:0000256" key="1">
    <source>
        <dbReference type="ARBA" id="ARBA00022490"/>
    </source>
</evidence>
<comment type="similarity">
    <text evidence="5">Belongs to the RimM family.</text>
</comment>
<dbReference type="Gene3D" id="2.30.30.240">
    <property type="entry name" value="PRC-barrel domain"/>
    <property type="match status" value="1"/>
</dbReference>
<sequence length="183" mass="20405">MKKNELIELGVCGKPHGIKGGFTFVLNNAEDSVLANGSEITLFPSSKASSIEEGGEDFHIKSIAFGNKVIVYLKEVSDRNLVESMIPFTIKMSRENFPEAEEGEFYYSDLIGLEVRDVTTSEVVGKVSDFYDNTAQVVLVIKSPGKEVLELPFVENFFPEVDIENGFMTFIRPEYVEGKKTDD</sequence>
<keyword evidence="1 5" id="KW-0963">Cytoplasm</keyword>
<dbReference type="InterPro" id="IPR011961">
    <property type="entry name" value="RimM"/>
</dbReference>
<evidence type="ECO:0000259" key="6">
    <source>
        <dbReference type="Pfam" id="PF01782"/>
    </source>
</evidence>
<comment type="domain">
    <text evidence="5">The PRC barrel domain binds ribosomal protein uS19.</text>
</comment>
<reference evidence="9" key="1">
    <citation type="journal article" date="2017" name="Proc. Natl. Acad. Sci. U.S.A.">
        <title>Simulation of Deepwater Horizon oil plume reveals substrate specialization within a complex community of hydrocarbon-degraders.</title>
        <authorList>
            <person name="Hu P."/>
            <person name="Dubinsky E.A."/>
            <person name="Probst A.J."/>
            <person name="Wang J."/>
            <person name="Sieber C.M.K."/>
            <person name="Tom L.M."/>
            <person name="Gardinali P."/>
            <person name="Banfield J.F."/>
            <person name="Atlas R.M."/>
            <person name="Andersen G.L."/>
        </authorList>
    </citation>
    <scope>NUCLEOTIDE SEQUENCE [LARGE SCALE GENOMIC DNA]</scope>
</reference>
<evidence type="ECO:0000313" key="9">
    <source>
        <dbReference type="Proteomes" id="UP000196531"/>
    </source>
</evidence>
<keyword evidence="3 5" id="KW-0698">rRNA processing</keyword>
<dbReference type="GO" id="GO:0005840">
    <property type="term" value="C:ribosome"/>
    <property type="evidence" value="ECO:0007669"/>
    <property type="project" value="InterPro"/>
</dbReference>
<dbReference type="InterPro" id="IPR056792">
    <property type="entry name" value="PRC_RimM"/>
</dbReference>
<dbReference type="GO" id="GO:0042274">
    <property type="term" value="P:ribosomal small subunit biogenesis"/>
    <property type="evidence" value="ECO:0007669"/>
    <property type="project" value="UniProtKB-UniRule"/>
</dbReference>